<dbReference type="AlphaFoldDB" id="A0A383DBN0"/>
<accession>A0A383DBN0</accession>
<reference evidence="1" key="1">
    <citation type="submission" date="2018-05" db="EMBL/GenBank/DDBJ databases">
        <authorList>
            <person name="Lanie J.A."/>
            <person name="Ng W.-L."/>
            <person name="Kazmierczak K.M."/>
            <person name="Andrzejewski T.M."/>
            <person name="Davidsen T.M."/>
            <person name="Wayne K.J."/>
            <person name="Tettelin H."/>
            <person name="Glass J.I."/>
            <person name="Rusch D."/>
            <person name="Podicherti R."/>
            <person name="Tsui H.-C.T."/>
            <person name="Winkler M.E."/>
        </authorList>
    </citation>
    <scope>NUCLEOTIDE SEQUENCE</scope>
</reference>
<name>A0A383DBN0_9ZZZZ</name>
<evidence type="ECO:0000313" key="1">
    <source>
        <dbReference type="EMBL" id="SVE41771.1"/>
    </source>
</evidence>
<gene>
    <name evidence="1" type="ORF">METZ01_LOCUS494625</name>
</gene>
<proteinExistence type="predicted"/>
<protein>
    <submittedName>
        <fullName evidence="1">Uncharacterized protein</fullName>
    </submittedName>
</protein>
<dbReference type="EMBL" id="UINC01215869">
    <property type="protein sequence ID" value="SVE41771.1"/>
    <property type="molecule type" value="Genomic_DNA"/>
</dbReference>
<organism evidence="1">
    <name type="scientific">marine metagenome</name>
    <dbReference type="NCBI Taxonomy" id="408172"/>
    <lineage>
        <taxon>unclassified sequences</taxon>
        <taxon>metagenomes</taxon>
        <taxon>ecological metagenomes</taxon>
    </lineage>
</organism>
<sequence length="99" mass="11150">MVSFDEEGFLSAVPAAQAQATFDDLEEQAVSLGSDRHERAWRRAVRRHEMDRLRRVLREEVMAAGLRGGTRRLLSLGRKNLVSVGRSLREIMLAGKSSQ</sequence>